<dbReference type="InterPro" id="IPR027443">
    <property type="entry name" value="IPNS-like_sf"/>
</dbReference>
<name>A0AAD6JB81_9ROSI</name>
<gene>
    <name evidence="4" type="ORF">OIU84_016368</name>
</gene>
<evidence type="ECO:0000256" key="1">
    <source>
        <dbReference type="ARBA" id="ARBA00022723"/>
    </source>
</evidence>
<evidence type="ECO:0000313" key="5">
    <source>
        <dbReference type="Proteomes" id="UP001162972"/>
    </source>
</evidence>
<organism evidence="4 5">
    <name type="scientific">Salix udensis</name>
    <dbReference type="NCBI Taxonomy" id="889485"/>
    <lineage>
        <taxon>Eukaryota</taxon>
        <taxon>Viridiplantae</taxon>
        <taxon>Streptophyta</taxon>
        <taxon>Embryophyta</taxon>
        <taxon>Tracheophyta</taxon>
        <taxon>Spermatophyta</taxon>
        <taxon>Magnoliopsida</taxon>
        <taxon>eudicotyledons</taxon>
        <taxon>Gunneridae</taxon>
        <taxon>Pentapetalae</taxon>
        <taxon>rosids</taxon>
        <taxon>fabids</taxon>
        <taxon>Malpighiales</taxon>
        <taxon>Salicaceae</taxon>
        <taxon>Saliceae</taxon>
        <taxon>Salix</taxon>
    </lineage>
</organism>
<dbReference type="InterPro" id="IPR026992">
    <property type="entry name" value="DIOX_N"/>
</dbReference>
<keyword evidence="5" id="KW-1185">Reference proteome</keyword>
<evidence type="ECO:0000259" key="3">
    <source>
        <dbReference type="Pfam" id="PF14226"/>
    </source>
</evidence>
<evidence type="ECO:0000256" key="2">
    <source>
        <dbReference type="ARBA" id="ARBA00023004"/>
    </source>
</evidence>
<protein>
    <recommendedName>
        <fullName evidence="3">Non-haem dioxygenase N-terminal domain-containing protein</fullName>
    </recommendedName>
</protein>
<comment type="caution">
    <text evidence="4">The sequence shown here is derived from an EMBL/GenBank/DDBJ whole genome shotgun (WGS) entry which is preliminary data.</text>
</comment>
<sequence>MVVPSPTPRRTKKTKALGIPTIDLSLDSSNVSRLIVRACEEYGFFKVINHGVDKEVVTRLEEEAAHFFRENQPWKSSKLDLQLLSVMAAKTLAAMVTRVSLNIFSSTPILSPSLKDPNPSRTTLQNSGNQACPPVYSISD</sequence>
<dbReference type="Gene3D" id="2.60.120.330">
    <property type="entry name" value="B-lactam Antibiotic, Isopenicillin N Synthase, Chain"/>
    <property type="match status" value="1"/>
</dbReference>
<keyword evidence="1" id="KW-0479">Metal-binding</keyword>
<dbReference type="SUPFAM" id="SSF51197">
    <property type="entry name" value="Clavaminate synthase-like"/>
    <property type="match status" value="1"/>
</dbReference>
<dbReference type="Pfam" id="PF14226">
    <property type="entry name" value="DIOX_N"/>
    <property type="match status" value="1"/>
</dbReference>
<evidence type="ECO:0000313" key="4">
    <source>
        <dbReference type="EMBL" id="KAJ6400930.1"/>
    </source>
</evidence>
<dbReference type="EMBL" id="JAPFFJ010000019">
    <property type="protein sequence ID" value="KAJ6400930.1"/>
    <property type="molecule type" value="Genomic_DNA"/>
</dbReference>
<feature type="domain" description="Non-haem dioxygenase N-terminal" evidence="3">
    <location>
        <begin position="19"/>
        <end position="72"/>
    </location>
</feature>
<dbReference type="Proteomes" id="UP001162972">
    <property type="component" value="Chromosome 14"/>
</dbReference>
<reference evidence="4 5" key="1">
    <citation type="journal article" date="2023" name="Int. J. Mol. Sci.">
        <title>De Novo Assembly and Annotation of 11 Diverse Shrub Willow (Salix) Genomes Reveals Novel Gene Organization in Sex-Linked Regions.</title>
        <authorList>
            <person name="Hyden B."/>
            <person name="Feng K."/>
            <person name="Yates T.B."/>
            <person name="Jawdy S."/>
            <person name="Cereghino C."/>
            <person name="Smart L.B."/>
            <person name="Muchero W."/>
        </authorList>
    </citation>
    <scope>NUCLEOTIDE SEQUENCE [LARGE SCALE GENOMIC DNA]</scope>
    <source>
        <tissue evidence="4">Shoot tip</tissue>
    </source>
</reference>
<dbReference type="InterPro" id="IPR050231">
    <property type="entry name" value="Iron_ascorbate_oxido_reductase"/>
</dbReference>
<dbReference type="GO" id="GO:0046872">
    <property type="term" value="F:metal ion binding"/>
    <property type="evidence" value="ECO:0007669"/>
    <property type="project" value="UniProtKB-KW"/>
</dbReference>
<dbReference type="PANTHER" id="PTHR47990">
    <property type="entry name" value="2-OXOGLUTARATE (2OG) AND FE(II)-DEPENDENT OXYGENASE SUPERFAMILY PROTEIN-RELATED"/>
    <property type="match status" value="1"/>
</dbReference>
<keyword evidence="2" id="KW-0408">Iron</keyword>
<proteinExistence type="predicted"/>
<accession>A0AAD6JB81</accession>
<dbReference type="AlphaFoldDB" id="A0AAD6JB81"/>